<organism evidence="1 2">
    <name type="scientific">Pristionchus entomophagus</name>
    <dbReference type="NCBI Taxonomy" id="358040"/>
    <lineage>
        <taxon>Eukaryota</taxon>
        <taxon>Metazoa</taxon>
        <taxon>Ecdysozoa</taxon>
        <taxon>Nematoda</taxon>
        <taxon>Chromadorea</taxon>
        <taxon>Rhabditida</taxon>
        <taxon>Rhabditina</taxon>
        <taxon>Diplogasteromorpha</taxon>
        <taxon>Diplogasteroidea</taxon>
        <taxon>Neodiplogasteridae</taxon>
        <taxon>Pristionchus</taxon>
    </lineage>
</organism>
<accession>A0AAV5TAA9</accession>
<proteinExistence type="predicted"/>
<reference evidence="1" key="1">
    <citation type="submission" date="2023-10" db="EMBL/GenBank/DDBJ databases">
        <title>Genome assembly of Pristionchus species.</title>
        <authorList>
            <person name="Yoshida K."/>
            <person name="Sommer R.J."/>
        </authorList>
    </citation>
    <scope>NUCLEOTIDE SEQUENCE</scope>
    <source>
        <strain evidence="1">RS0144</strain>
    </source>
</reference>
<comment type="caution">
    <text evidence="1">The sequence shown here is derived from an EMBL/GenBank/DDBJ whole genome shotgun (WGS) entry which is preliminary data.</text>
</comment>
<evidence type="ECO:0000313" key="2">
    <source>
        <dbReference type="Proteomes" id="UP001432027"/>
    </source>
</evidence>
<name>A0AAV5TAA9_9BILA</name>
<keyword evidence="2" id="KW-1185">Reference proteome</keyword>
<protein>
    <submittedName>
        <fullName evidence="1">Uncharacterized protein</fullName>
    </submittedName>
</protein>
<gene>
    <name evidence="1" type="ORF">PENTCL1PPCAC_13203</name>
</gene>
<evidence type="ECO:0000313" key="1">
    <source>
        <dbReference type="EMBL" id="GMS91028.1"/>
    </source>
</evidence>
<dbReference type="EMBL" id="BTSX01000003">
    <property type="protein sequence ID" value="GMS91028.1"/>
    <property type="molecule type" value="Genomic_DNA"/>
</dbReference>
<dbReference type="AlphaFoldDB" id="A0AAV5TAA9"/>
<dbReference type="Proteomes" id="UP001432027">
    <property type="component" value="Unassembled WGS sequence"/>
</dbReference>
<sequence length="411" mass="44255">MASTDKGKYVVLFTSGNFIFFKHKNDKGIFCPKSILNSPRQVLKDDIYELVTESVTTRHHKDYPDMPEAAVLIATKAKFLKTPRVIHGMGTMKKISQDGEYGFIEYQDGRTPITAFCTRITVRPLIDKGGMNKFFTTGGKVRFVAKEQPPSGMFNIEWRVVTATDMRHEICESNWEKVTPVSATVPVARPAAAAAAVASPPAAARPAAATTVQQPTVASLAAAAAIAPPPGLPPMAAAAAAPQSNGVSASSSSSSVVNGVSFAARASQQLTPTPEAIANVIHAANSGAFGDNKAITDDNLPTTCPIPAFFRLSDQEKLNNDGGVLYSSSVQLRTSPFVLKEDESSESLARNMYDVWPHYKKGTADRWLSNYDEERSLEAFEAELCQLSRVATSLYGGDSHLFPISFASRVS</sequence>